<dbReference type="SUPFAM" id="SSF52075">
    <property type="entry name" value="Outer arm dynein light chain 1"/>
    <property type="match status" value="1"/>
</dbReference>
<name>A0AAJ7TCV3_PETMA</name>
<dbReference type="PROSITE" id="PS51450">
    <property type="entry name" value="LRR"/>
    <property type="match status" value="1"/>
</dbReference>
<sequence length="814" mass="91933">MKEAVDGFLVTPTWPLILSRGQAASRKVAGGQPARSNVTRDEAARGSVVTKSQGDLGDATRGRSNLSNWIHDKTYLEATRNRGELREVTEDQIARGDVTTHQSSLGDVPRDRKALKVTHGQVTTVQPDFRDVTLGHGNVREVTGDQAGGGEEAPRGQKGGPEELGRLAVVCLSQARLGSTGDLARCHSLRFLHLGNNCIRRVEALGSCPRLLELDLHSNQISALPWPDFWLGLPELHVLYLHDNPLGTAAIPSLAACPSLVALTLADTPLSLRPGYRHRAVNSIATLQALDGVVVADEEIIEGLAGRASTSERFRALSPAMVVGIRTCLPRQISYIAKMQHFQRLLKDINAVLARHSAVHIIQRWLRGHLVRARLGKADRRLPAKCGRTSRPEREERAILAEGLARAWDGGLSGQMTSRSQCKMKEQAEVKHLTIDLNQLHTSTVQDALDRLSPTSAYPQRFYPSTWIHSAPFRHQRGHNSEVMRRKETKPLGQQTVLETRDKGDDLNTDVNLEDQQVQFRMSGLCARIHQSDPLRDLLLTRHEQACDVRKSVSQIHSLIQDESRTEFLHRPRHPTMSLDERLHRRSMGSHVLAPFETLERAQRERERVGHLTAKAETVNRAHSAKRVMQARMRGFLEEKREVAVRLREADCARMTDDLQRQKRQAPLDGDNARERRLDHDRRSRQAELDLARAFGSQQAAVGKALWRHDWQMRRQEERSARAEVAGDQREHSLQQREIVRTFLQRRQEKFQEQAATERTQLDVRLSRDAVEKTREANRRVDRLKAHRLAPRTTQIHQVHVPKESITLSLEGLF</sequence>
<feature type="region of interest" description="Disordered" evidence="3">
    <location>
        <begin position="140"/>
        <end position="161"/>
    </location>
</feature>
<dbReference type="Proteomes" id="UP001318040">
    <property type="component" value="Chromosome 22"/>
</dbReference>
<dbReference type="InterPro" id="IPR025875">
    <property type="entry name" value="Leu-rich_rpt_4"/>
</dbReference>
<accession>A0AAJ7TCV3</accession>
<dbReference type="InterPro" id="IPR032675">
    <property type="entry name" value="LRR_dom_sf"/>
</dbReference>
<evidence type="ECO:0000256" key="3">
    <source>
        <dbReference type="SAM" id="MobiDB-lite"/>
    </source>
</evidence>
<dbReference type="Pfam" id="PF12799">
    <property type="entry name" value="LRR_4"/>
    <property type="match status" value="1"/>
</dbReference>
<feature type="region of interest" description="Disordered" evidence="3">
    <location>
        <begin position="656"/>
        <end position="683"/>
    </location>
</feature>
<evidence type="ECO:0000313" key="4">
    <source>
        <dbReference type="Proteomes" id="UP001318040"/>
    </source>
</evidence>
<dbReference type="CTD" id="127255"/>
<dbReference type="AlphaFoldDB" id="A0AAJ7TCV3"/>
<dbReference type="PROSITE" id="PS50096">
    <property type="entry name" value="IQ"/>
    <property type="match status" value="1"/>
</dbReference>
<protein>
    <submittedName>
        <fullName evidence="5">Leucine-rich repeat and IQ domain-containing protein 3 isoform X1</fullName>
    </submittedName>
</protein>
<dbReference type="Gene3D" id="3.80.10.10">
    <property type="entry name" value="Ribonuclease Inhibitor"/>
    <property type="match status" value="1"/>
</dbReference>
<feature type="compositionally biased region" description="Basic and acidic residues" evidence="3">
    <location>
        <begin position="671"/>
        <end position="683"/>
    </location>
</feature>
<dbReference type="InterPro" id="IPR001611">
    <property type="entry name" value="Leu-rich_rpt"/>
</dbReference>
<evidence type="ECO:0000256" key="2">
    <source>
        <dbReference type="ARBA" id="ARBA00022737"/>
    </source>
</evidence>
<dbReference type="PANTHER" id="PTHR46723:SF1">
    <property type="entry name" value="LEUCINE-RICH REPEAT AND IQ DOMAIN-CONTAINING PROTEIN 3"/>
    <property type="match status" value="1"/>
</dbReference>
<reference evidence="5" key="1">
    <citation type="submission" date="2025-08" db="UniProtKB">
        <authorList>
            <consortium name="RefSeq"/>
        </authorList>
    </citation>
    <scope>IDENTIFICATION</scope>
    <source>
        <tissue evidence="5">Sperm</tissue>
    </source>
</reference>
<evidence type="ECO:0000313" key="5">
    <source>
        <dbReference type="RefSeq" id="XP_032814620.1"/>
    </source>
</evidence>
<organism evidence="4 5">
    <name type="scientific">Petromyzon marinus</name>
    <name type="common">Sea lamprey</name>
    <dbReference type="NCBI Taxonomy" id="7757"/>
    <lineage>
        <taxon>Eukaryota</taxon>
        <taxon>Metazoa</taxon>
        <taxon>Chordata</taxon>
        <taxon>Craniata</taxon>
        <taxon>Vertebrata</taxon>
        <taxon>Cyclostomata</taxon>
        <taxon>Hyperoartia</taxon>
        <taxon>Petromyzontiformes</taxon>
        <taxon>Petromyzontidae</taxon>
        <taxon>Petromyzon</taxon>
    </lineage>
</organism>
<dbReference type="GeneID" id="116944876"/>
<feature type="compositionally biased region" description="Basic and acidic residues" evidence="3">
    <location>
        <begin position="152"/>
        <end position="161"/>
    </location>
</feature>
<feature type="region of interest" description="Disordered" evidence="3">
    <location>
        <begin position="27"/>
        <end position="64"/>
    </location>
</feature>
<dbReference type="InterPro" id="IPR052859">
    <property type="entry name" value="LRR-IQ_domain_protein"/>
</dbReference>
<evidence type="ECO:0000256" key="1">
    <source>
        <dbReference type="ARBA" id="ARBA00022614"/>
    </source>
</evidence>
<dbReference type="KEGG" id="pmrn:116944876"/>
<dbReference type="RefSeq" id="XP_032814620.1">
    <property type="nucleotide sequence ID" value="XM_032958729.1"/>
</dbReference>
<keyword evidence="4" id="KW-1185">Reference proteome</keyword>
<keyword evidence="2" id="KW-0677">Repeat</keyword>
<dbReference type="PANTHER" id="PTHR46723">
    <property type="entry name" value="LEUCINE-RICH REPEAT AND IQ DOMAIN-CONTAINING PROTEIN 3"/>
    <property type="match status" value="1"/>
</dbReference>
<keyword evidence="1" id="KW-0433">Leucine-rich repeat</keyword>
<proteinExistence type="predicted"/>
<gene>
    <name evidence="5" type="primary">LRRIQ3</name>
</gene>